<dbReference type="Pfam" id="PF22633">
    <property type="entry name" value="F5_F8_type_C_2"/>
    <property type="match status" value="1"/>
</dbReference>
<dbReference type="InterPro" id="IPR000859">
    <property type="entry name" value="CUB_dom"/>
</dbReference>
<dbReference type="Gene3D" id="2.60.120.290">
    <property type="entry name" value="Spermadhesin, CUB domain"/>
    <property type="match status" value="2"/>
</dbReference>
<dbReference type="PROSITE" id="PS01180">
    <property type="entry name" value="CUB"/>
    <property type="match status" value="1"/>
</dbReference>
<feature type="chain" id="PRO_5004580374" description="CUB domain-containing protein" evidence="3">
    <location>
        <begin position="32"/>
        <end position="893"/>
    </location>
</feature>
<dbReference type="EMBL" id="JH431829">
    <property type="status" value="NOT_ANNOTATED_CDS"/>
    <property type="molecule type" value="Genomic_DNA"/>
</dbReference>
<protein>
    <recommendedName>
        <fullName evidence="4">CUB domain-containing protein</fullName>
    </recommendedName>
</protein>
<dbReference type="OMA" id="KPIWVDC"/>
<sequence>MECSLQDKSFSLFKLLFLLFLLGVDEEVADADYQRHCHDLWLYHDIRTSGHYQIDPDGDGGMGPFRVSCDMGDGIDERKVVTIVHHDSEAVGHVKGAETAGSYVRNITYKNSTEAQIIALIDVSTNCEQLIKWHCKGAKWVGRDWEPQYYWGGAATDSRTCGCHPYCEKTENNSTCNCDANSKVVWLTDEGLLLDKKRLPVLQLRMGDTGQPNEVGQYTLGPLKCRNVLLKDISLQNFTAPAKLASPGFPRYYPRPFHRYHWDVTIPENKNIEIVFPTYDVVHYGAYLSVPGCETVMRLHAQSQSTPGTMIEVQKQKLSVPYFVSDGSQTVVRVTLVTCNQMESITEKGFEAEFRETVAYPDNTPMLLKCSECHLNVGYVHECAGCGIGNAKSGGVTTCNRTCGIIASHNYPYPYHDFNPPLGIYNHTWIIAAVKHRSIQLAFNDFDIPGTPGSRQPSGGRLVGQFCNFNKQGNLYSRGHIMRLVYVARFDKVGNGRGFHATYKITHKHKPSHSDDEGNIALGKPALQSSTLENQGPHLAVDGITNGVLAAGSSCISTTFEREPWWRVDLQRRYIIHRVKIYNRELKMPSSSNSPVWPKGRYGLPKPRIGCPATSQSQWESGMHYQDMECPVAMDGSIKHWSDGSQLKGGLQELQGIEQHFCMLTDQNPEERQEWMPGQYCIFRYGGTCPTGFRTGYIRWKEKEGSNNKNRKEGVVPDGIYDNYTLIHFCCRGDGEVDQPIRLPTGTPFYLLQYGMECQKVEGMNPREHFFHFCEDRLADIDDPVFFQKPHPHINPSVFERATSLRGFQVLVDNYGYIKTRTSFWDNKHYGIAHEAHDKFSKAYICINHPVSEAEVPIVDKNCTQPVPGQFVTLYVYDRYDSLQVCEVQIYGK</sequence>
<dbReference type="Gene3D" id="2.60.120.260">
    <property type="entry name" value="Galactose-binding domain-like"/>
    <property type="match status" value="2"/>
</dbReference>
<dbReference type="SMART" id="SM00042">
    <property type="entry name" value="CUB"/>
    <property type="match status" value="1"/>
</dbReference>
<reference evidence="5" key="2">
    <citation type="submission" date="2015-02" db="UniProtKB">
        <authorList>
            <consortium name="EnsemblMetazoa"/>
        </authorList>
    </citation>
    <scope>IDENTIFICATION</scope>
</reference>
<dbReference type="SUPFAM" id="SSF49785">
    <property type="entry name" value="Galactose-binding domain-like"/>
    <property type="match status" value="1"/>
</dbReference>
<dbReference type="HOGENOM" id="CLU_323808_0_0_1"/>
<dbReference type="EnsemblMetazoa" id="SMAR013665-RA">
    <property type="protein sequence ID" value="SMAR013665-PA"/>
    <property type="gene ID" value="SMAR013665"/>
</dbReference>
<dbReference type="InterPro" id="IPR035914">
    <property type="entry name" value="Sperma_CUB_dom_sf"/>
</dbReference>
<keyword evidence="3" id="KW-0732">Signal</keyword>
<dbReference type="eggNOG" id="KOG3516">
    <property type="taxonomic scope" value="Eukaryota"/>
</dbReference>
<dbReference type="Proteomes" id="UP000014500">
    <property type="component" value="Unassembled WGS sequence"/>
</dbReference>
<dbReference type="PANTHER" id="PTHR19324">
    <property type="entry name" value="PERFORIN-LIKE PROTEIN 1"/>
    <property type="match status" value="1"/>
</dbReference>
<dbReference type="CDD" id="cd00041">
    <property type="entry name" value="CUB"/>
    <property type="match status" value="1"/>
</dbReference>
<dbReference type="Pfam" id="PF00431">
    <property type="entry name" value="CUB"/>
    <property type="match status" value="1"/>
</dbReference>
<feature type="signal peptide" evidence="3">
    <location>
        <begin position="1"/>
        <end position="31"/>
    </location>
</feature>
<dbReference type="STRING" id="126957.T1JII4"/>
<comment type="caution">
    <text evidence="2">Lacks conserved residue(s) required for the propagation of feature annotation.</text>
</comment>
<feature type="domain" description="CUB" evidence="4">
    <location>
        <begin position="393"/>
        <end position="506"/>
    </location>
</feature>
<evidence type="ECO:0000313" key="6">
    <source>
        <dbReference type="Proteomes" id="UP000014500"/>
    </source>
</evidence>
<evidence type="ECO:0000256" key="3">
    <source>
        <dbReference type="SAM" id="SignalP"/>
    </source>
</evidence>
<dbReference type="InterPro" id="IPR008979">
    <property type="entry name" value="Galactose-bd-like_sf"/>
</dbReference>
<dbReference type="InterPro" id="IPR031569">
    <property type="entry name" value="ApeC"/>
</dbReference>
<reference evidence="6" key="1">
    <citation type="submission" date="2011-05" db="EMBL/GenBank/DDBJ databases">
        <authorList>
            <person name="Richards S.R."/>
            <person name="Qu J."/>
            <person name="Jiang H."/>
            <person name="Jhangiani S.N."/>
            <person name="Agravi P."/>
            <person name="Goodspeed R."/>
            <person name="Gross S."/>
            <person name="Mandapat C."/>
            <person name="Jackson L."/>
            <person name="Mathew T."/>
            <person name="Pu L."/>
            <person name="Thornton R."/>
            <person name="Saada N."/>
            <person name="Wilczek-Boney K.B."/>
            <person name="Lee S."/>
            <person name="Kovar C."/>
            <person name="Wu Y."/>
            <person name="Scherer S.E."/>
            <person name="Worley K.C."/>
            <person name="Muzny D.M."/>
            <person name="Gibbs R."/>
        </authorList>
    </citation>
    <scope>NUCLEOTIDE SEQUENCE</scope>
    <source>
        <strain evidence="6">Brora</strain>
    </source>
</reference>
<dbReference type="Pfam" id="PF16977">
    <property type="entry name" value="ApeC"/>
    <property type="match status" value="1"/>
</dbReference>
<dbReference type="AlphaFoldDB" id="T1JII4"/>
<keyword evidence="6" id="KW-1185">Reference proteome</keyword>
<dbReference type="SUPFAM" id="SSF49854">
    <property type="entry name" value="Spermadhesin, CUB domain"/>
    <property type="match status" value="1"/>
</dbReference>
<keyword evidence="1" id="KW-1015">Disulfide bond</keyword>
<evidence type="ECO:0000256" key="1">
    <source>
        <dbReference type="ARBA" id="ARBA00023157"/>
    </source>
</evidence>
<evidence type="ECO:0000256" key="2">
    <source>
        <dbReference type="PROSITE-ProRule" id="PRU00059"/>
    </source>
</evidence>
<proteinExistence type="predicted"/>
<dbReference type="PANTHER" id="PTHR19324:SF33">
    <property type="entry name" value="MUCIN-5AC"/>
    <property type="match status" value="1"/>
</dbReference>
<name>T1JII4_STRMM</name>
<evidence type="ECO:0000313" key="5">
    <source>
        <dbReference type="EnsemblMetazoa" id="SMAR013665-PA"/>
    </source>
</evidence>
<accession>T1JII4</accession>
<organism evidence="5 6">
    <name type="scientific">Strigamia maritima</name>
    <name type="common">European centipede</name>
    <name type="synonym">Geophilus maritimus</name>
    <dbReference type="NCBI Taxonomy" id="126957"/>
    <lineage>
        <taxon>Eukaryota</taxon>
        <taxon>Metazoa</taxon>
        <taxon>Ecdysozoa</taxon>
        <taxon>Arthropoda</taxon>
        <taxon>Myriapoda</taxon>
        <taxon>Chilopoda</taxon>
        <taxon>Pleurostigmophora</taxon>
        <taxon>Geophilomorpha</taxon>
        <taxon>Linotaeniidae</taxon>
        <taxon>Strigamia</taxon>
    </lineage>
</organism>
<evidence type="ECO:0000259" key="4">
    <source>
        <dbReference type="PROSITE" id="PS01180"/>
    </source>
</evidence>
<dbReference type="Gene3D" id="2.60.120.1000">
    <property type="match status" value="1"/>
</dbReference>